<accession>A0A936NCY4</accession>
<dbReference type="InterPro" id="IPR005123">
    <property type="entry name" value="Oxoglu/Fe-dep_dioxygenase_dom"/>
</dbReference>
<reference evidence="8 9" key="1">
    <citation type="submission" date="2020-10" db="EMBL/GenBank/DDBJ databases">
        <title>Connecting structure to function with the recovery of over 1000 high-quality activated sludge metagenome-assembled genomes encoding full-length rRNA genes using long-read sequencing.</title>
        <authorList>
            <person name="Singleton C.M."/>
            <person name="Petriglieri F."/>
            <person name="Kristensen J.M."/>
            <person name="Kirkegaard R.H."/>
            <person name="Michaelsen T.Y."/>
            <person name="Andersen M.H."/>
            <person name="Karst S.M."/>
            <person name="Dueholm M.S."/>
            <person name="Nielsen P.H."/>
            <person name="Albertsen M."/>
        </authorList>
    </citation>
    <scope>NUCLEOTIDE SEQUENCE [LARGE SCALE GENOMIC DNA]</scope>
    <source>
        <strain evidence="8">Lyne_18-Q3-R50-59_MAXAC.006</strain>
    </source>
</reference>
<evidence type="ECO:0000313" key="8">
    <source>
        <dbReference type="EMBL" id="MBK9296539.1"/>
    </source>
</evidence>
<keyword evidence="2" id="KW-0479">Metal-binding</keyword>
<proteinExistence type="predicted"/>
<keyword evidence="4" id="KW-0223">Dioxygenase</keyword>
<dbReference type="EMBL" id="JADJZA010000003">
    <property type="protein sequence ID" value="MBK9296539.1"/>
    <property type="molecule type" value="Genomic_DNA"/>
</dbReference>
<evidence type="ECO:0000259" key="7">
    <source>
        <dbReference type="PROSITE" id="PS51471"/>
    </source>
</evidence>
<evidence type="ECO:0000256" key="1">
    <source>
        <dbReference type="ARBA" id="ARBA00001961"/>
    </source>
</evidence>
<comment type="caution">
    <text evidence="8">The sequence shown here is derived from an EMBL/GenBank/DDBJ whole genome shotgun (WGS) entry which is preliminary data.</text>
</comment>
<protein>
    <submittedName>
        <fullName evidence="8">2OG-Fe(II) oxygenase</fullName>
    </submittedName>
</protein>
<comment type="cofactor">
    <cofactor evidence="1">
        <name>L-ascorbate</name>
        <dbReference type="ChEBI" id="CHEBI:38290"/>
    </cofactor>
</comment>
<gene>
    <name evidence="8" type="ORF">IPN02_06730</name>
</gene>
<dbReference type="Gene3D" id="2.60.120.620">
    <property type="entry name" value="q2cbj1_9rhob like domain"/>
    <property type="match status" value="1"/>
</dbReference>
<evidence type="ECO:0000256" key="4">
    <source>
        <dbReference type="ARBA" id="ARBA00022964"/>
    </source>
</evidence>
<dbReference type="GO" id="GO:0031418">
    <property type="term" value="F:L-ascorbic acid binding"/>
    <property type="evidence" value="ECO:0007669"/>
    <property type="project" value="UniProtKB-KW"/>
</dbReference>
<sequence length="154" mass="17316">MPGFPGGYSHHGTNPRERRCVEYEVTSQLQTELFPGMLERLAQLNASLYHFSLEGFHRSDLPRILEYSSNDEGHFAAHMDVGGAMSTRKLSFVVMLSKPDEYRGGELEMLPGNVVQVDQGMMIVFPSFLLHQVHPVTQGTRRVLVGWIHGSPFS</sequence>
<dbReference type="InterPro" id="IPR006620">
    <property type="entry name" value="Pro_4_hyd_alph"/>
</dbReference>
<evidence type="ECO:0000313" key="9">
    <source>
        <dbReference type="Proteomes" id="UP000727993"/>
    </source>
</evidence>
<organism evidence="8 9">
    <name type="scientific">Candidatus Neomicrothrix subdominans</name>
    <dbReference type="NCBI Taxonomy" id="2954438"/>
    <lineage>
        <taxon>Bacteria</taxon>
        <taxon>Bacillati</taxon>
        <taxon>Actinomycetota</taxon>
        <taxon>Acidimicrobiia</taxon>
        <taxon>Acidimicrobiales</taxon>
        <taxon>Microthrixaceae</taxon>
        <taxon>Candidatus Neomicrothrix</taxon>
    </lineage>
</organism>
<name>A0A936NCY4_9ACTN</name>
<evidence type="ECO:0000256" key="5">
    <source>
        <dbReference type="ARBA" id="ARBA00023002"/>
    </source>
</evidence>
<dbReference type="InterPro" id="IPR044862">
    <property type="entry name" value="Pro_4_hyd_alph_FE2OG_OXY"/>
</dbReference>
<dbReference type="Pfam" id="PF13640">
    <property type="entry name" value="2OG-FeII_Oxy_3"/>
    <property type="match status" value="1"/>
</dbReference>
<evidence type="ECO:0000256" key="3">
    <source>
        <dbReference type="ARBA" id="ARBA00022896"/>
    </source>
</evidence>
<dbReference type="GO" id="GO:0051213">
    <property type="term" value="F:dioxygenase activity"/>
    <property type="evidence" value="ECO:0007669"/>
    <property type="project" value="UniProtKB-KW"/>
</dbReference>
<feature type="domain" description="Fe2OG dioxygenase" evidence="7">
    <location>
        <begin position="58"/>
        <end position="150"/>
    </location>
</feature>
<evidence type="ECO:0000256" key="6">
    <source>
        <dbReference type="ARBA" id="ARBA00023004"/>
    </source>
</evidence>
<dbReference type="AlphaFoldDB" id="A0A936NCY4"/>
<dbReference type="SMART" id="SM00702">
    <property type="entry name" value="P4Hc"/>
    <property type="match status" value="1"/>
</dbReference>
<dbReference type="GO" id="GO:0005506">
    <property type="term" value="F:iron ion binding"/>
    <property type="evidence" value="ECO:0007669"/>
    <property type="project" value="InterPro"/>
</dbReference>
<dbReference type="PROSITE" id="PS51471">
    <property type="entry name" value="FE2OG_OXY"/>
    <property type="match status" value="1"/>
</dbReference>
<evidence type="ECO:0000256" key="2">
    <source>
        <dbReference type="ARBA" id="ARBA00022723"/>
    </source>
</evidence>
<dbReference type="GO" id="GO:0016705">
    <property type="term" value="F:oxidoreductase activity, acting on paired donors, with incorporation or reduction of molecular oxygen"/>
    <property type="evidence" value="ECO:0007669"/>
    <property type="project" value="InterPro"/>
</dbReference>
<keyword evidence="6" id="KW-0408">Iron</keyword>
<keyword evidence="5" id="KW-0560">Oxidoreductase</keyword>
<dbReference type="Proteomes" id="UP000727993">
    <property type="component" value="Unassembled WGS sequence"/>
</dbReference>
<keyword evidence="3" id="KW-0847">Vitamin C</keyword>